<evidence type="ECO:0000313" key="2">
    <source>
        <dbReference type="EMBL" id="QJE95118.1"/>
    </source>
</evidence>
<sequence>MKPVQPSGLPCSLAALLLAALPACGIDWVASDGDFGNPGNWSDGNLPTSGTPVNIANSGTATIELPGAYTIGPLILGNHAGDGSILHSGGVLTTGRMIIGGDDSSNGTGNGHYIITNGTLRSAVDDIWIGSKGGTGTLELSGNAFVSSAGWVVVGRDGASGHLKLSGTSTLEVKSGNLPVGCNSNGFTSTLDVEDSARIDAAGEIWVGWIGNNTNEGIMTMKDHASVSTRNGFVLGREGAKGAVDLSGQSTLNAGGYLVCGANPGGHGELILRDEAHVHANKQVWLGYLGGSGTITVEGGCLSAHASVADDPSGAGIAFHNNGALVLNGGQVSTPGFIKKTGTASLTFNGGTLRATGINTSGGFFANFANEELRIGHDGLLFDTKGFAVEVQQSLTGDGPLTKQGTGSLSLKGSIGHSGNTVVETGTLTLELPILSDSHSVSVSGPSSHLKLPHGQVDRIARLIIDGIVQPAGLYKAPGASGPGTETPVIEGSGSLEVRFGPGQVIFSEWIADHQPAYSFEEDSDGDGLKNGLEHVFGSDPNNFNPAPRMITLATGIAILEHPLAASLAADVSYSHEWSKDLIHWHRSDESDTDGTRVIITPITSGSGIQAQYQLVSGSAMQLFGRVVAHQLTTP</sequence>
<evidence type="ECO:0000256" key="1">
    <source>
        <dbReference type="SAM" id="SignalP"/>
    </source>
</evidence>
<dbReference type="KEGG" id="luo:HHL09_04810"/>
<evidence type="ECO:0000313" key="3">
    <source>
        <dbReference type="Proteomes" id="UP000501812"/>
    </source>
</evidence>
<organism evidence="2 3">
    <name type="scientific">Luteolibacter luteus</name>
    <dbReference type="NCBI Taxonomy" id="2728835"/>
    <lineage>
        <taxon>Bacteria</taxon>
        <taxon>Pseudomonadati</taxon>
        <taxon>Verrucomicrobiota</taxon>
        <taxon>Verrucomicrobiia</taxon>
        <taxon>Verrucomicrobiales</taxon>
        <taxon>Verrucomicrobiaceae</taxon>
        <taxon>Luteolibacter</taxon>
    </lineage>
</organism>
<feature type="signal peptide" evidence="1">
    <location>
        <begin position="1"/>
        <end position="25"/>
    </location>
</feature>
<accession>A0A858REZ7</accession>
<feature type="chain" id="PRO_5032500161" evidence="1">
    <location>
        <begin position="26"/>
        <end position="635"/>
    </location>
</feature>
<dbReference type="RefSeq" id="WP_169453339.1">
    <property type="nucleotide sequence ID" value="NZ_CP051774.1"/>
</dbReference>
<dbReference type="EMBL" id="CP051774">
    <property type="protein sequence ID" value="QJE95118.1"/>
    <property type="molecule type" value="Genomic_DNA"/>
</dbReference>
<gene>
    <name evidence="2" type="ORF">HHL09_04810</name>
</gene>
<proteinExistence type="predicted"/>
<dbReference type="AlphaFoldDB" id="A0A858REZ7"/>
<dbReference type="Proteomes" id="UP000501812">
    <property type="component" value="Chromosome"/>
</dbReference>
<reference evidence="2 3" key="1">
    <citation type="submission" date="2020-04" db="EMBL/GenBank/DDBJ databases">
        <title>Luteolibacter sp. G-1-1-1 isolated from soil.</title>
        <authorList>
            <person name="Dahal R.H."/>
        </authorList>
    </citation>
    <scope>NUCLEOTIDE SEQUENCE [LARGE SCALE GENOMIC DNA]</scope>
    <source>
        <strain evidence="2 3">G-1-1-1</strain>
    </source>
</reference>
<protein>
    <submittedName>
        <fullName evidence="2">Uncharacterized protein</fullName>
    </submittedName>
</protein>
<keyword evidence="1" id="KW-0732">Signal</keyword>
<keyword evidence="3" id="KW-1185">Reference proteome</keyword>
<name>A0A858REZ7_9BACT</name>